<evidence type="ECO:0000313" key="1">
    <source>
        <dbReference type="EMBL" id="TCC88145.1"/>
    </source>
</evidence>
<proteinExistence type="predicted"/>
<organism evidence="1 2">
    <name type="scientific">Pedobacter frigiditerrae</name>
    <dbReference type="NCBI Taxonomy" id="2530452"/>
    <lineage>
        <taxon>Bacteria</taxon>
        <taxon>Pseudomonadati</taxon>
        <taxon>Bacteroidota</taxon>
        <taxon>Sphingobacteriia</taxon>
        <taxon>Sphingobacteriales</taxon>
        <taxon>Sphingobacteriaceae</taxon>
        <taxon>Pedobacter</taxon>
    </lineage>
</organism>
<sequence length="112" mass="12738">MFLRKYRVLIVIAFMGIFTAKMVISGAPVFFAHLDKCLMNAVIMQLEAENNGEDSGKGNIKFADHKLMIHHYDLTYVPLLINQGITNSFIDHSRRYVDPYHPSVPTPPPNFS</sequence>
<protein>
    <submittedName>
        <fullName evidence="1">Uncharacterized protein</fullName>
    </submittedName>
</protein>
<evidence type="ECO:0000313" key="2">
    <source>
        <dbReference type="Proteomes" id="UP000292884"/>
    </source>
</evidence>
<dbReference type="RefSeq" id="WP_131555100.1">
    <property type="nucleotide sequence ID" value="NZ_JAVTSS010000002.1"/>
</dbReference>
<accession>A0A4R0MN28</accession>
<keyword evidence="2" id="KW-1185">Reference proteome</keyword>
<dbReference type="OrthoDB" id="769806at2"/>
<reference evidence="1 2" key="1">
    <citation type="submission" date="2019-02" db="EMBL/GenBank/DDBJ databases">
        <title>Pedobacter sp. RP-1-13 sp. nov., isolated from Arctic soil.</title>
        <authorList>
            <person name="Dahal R.H."/>
        </authorList>
    </citation>
    <scope>NUCLEOTIDE SEQUENCE [LARGE SCALE GENOMIC DNA]</scope>
    <source>
        <strain evidence="1 2">RP-1-13</strain>
    </source>
</reference>
<gene>
    <name evidence="1" type="ORF">EZ428_20705</name>
</gene>
<comment type="caution">
    <text evidence="1">The sequence shown here is derived from an EMBL/GenBank/DDBJ whole genome shotgun (WGS) entry which is preliminary data.</text>
</comment>
<dbReference type="AlphaFoldDB" id="A0A4R0MN28"/>
<dbReference type="Proteomes" id="UP000292884">
    <property type="component" value="Unassembled WGS sequence"/>
</dbReference>
<dbReference type="EMBL" id="SJSK01000006">
    <property type="protein sequence ID" value="TCC88145.1"/>
    <property type="molecule type" value="Genomic_DNA"/>
</dbReference>
<name>A0A4R0MN28_9SPHI</name>